<name>A0ABV2IHZ8_9BURK</name>
<dbReference type="RefSeq" id="WP_180692754.1">
    <property type="nucleotide sequence ID" value="NZ_JACCPY010000002.1"/>
</dbReference>
<evidence type="ECO:0000313" key="2">
    <source>
        <dbReference type="EMBL" id="MET3602431.1"/>
    </source>
</evidence>
<comment type="caution">
    <text evidence="2">The sequence shown here is derived from an EMBL/GenBank/DDBJ whole genome shotgun (WGS) entry which is preliminary data.</text>
</comment>
<reference evidence="2 3" key="1">
    <citation type="submission" date="2024-06" db="EMBL/GenBank/DDBJ databases">
        <title>Genomic Encyclopedia of Type Strains, Phase IV (KMG-IV): sequencing the most valuable type-strain genomes for metagenomic binning, comparative biology and taxonomic classification.</title>
        <authorList>
            <person name="Goeker M."/>
        </authorList>
    </citation>
    <scope>NUCLEOTIDE SEQUENCE [LARGE SCALE GENOMIC DNA]</scope>
    <source>
        <strain evidence="2 3">D-501</strain>
    </source>
</reference>
<feature type="signal peptide" evidence="1">
    <location>
        <begin position="1"/>
        <end position="21"/>
    </location>
</feature>
<organism evidence="2 3">
    <name type="scientific">Sphaerotilus sulfidivorans</name>
    <dbReference type="NCBI Taxonomy" id="639200"/>
    <lineage>
        <taxon>Bacteria</taxon>
        <taxon>Pseudomonadati</taxon>
        <taxon>Pseudomonadota</taxon>
        <taxon>Betaproteobacteria</taxon>
        <taxon>Burkholderiales</taxon>
        <taxon>Sphaerotilaceae</taxon>
        <taxon>Sphaerotilus</taxon>
    </lineage>
</organism>
<sequence>MSPVPPRLAALLLAAAAAAHAQPAAPGWRLSLASDRHVDALALGRLGDDEAARALDPRAGRNLGYLFDELRLERRGSDGTRVVLLARQRAIAIASAGALELARQVETGGTPGHDRDWRVDLDHLGFAGAGLELGTRDLALAPGLTLALSAQALALQRVGARRIDGHAGWRQAEGRYQAELRSLQIDDRLDFPFRQPMAARGWALLLGGRLALRDGAWDGELRWQDAGRLHWRGLPQQQAQLSTDQAGLDADGFVSYRPLVEGRNRQPPWRRTLAPVSTLEIGWRGEGLGRLQAGLVWLPGWGALPRLGWQGQAGGWGLSAQWRPHERRIGVGIERSGWSLQLGSDLRGGERRSMLLQVSGPLPSL</sequence>
<evidence type="ECO:0000256" key="1">
    <source>
        <dbReference type="SAM" id="SignalP"/>
    </source>
</evidence>
<keyword evidence="3" id="KW-1185">Reference proteome</keyword>
<evidence type="ECO:0000313" key="3">
    <source>
        <dbReference type="Proteomes" id="UP001549111"/>
    </source>
</evidence>
<dbReference type="Proteomes" id="UP001549111">
    <property type="component" value="Unassembled WGS sequence"/>
</dbReference>
<accession>A0ABV2IHZ8</accession>
<proteinExistence type="predicted"/>
<dbReference type="EMBL" id="JBEPLS010000001">
    <property type="protein sequence ID" value="MET3602431.1"/>
    <property type="molecule type" value="Genomic_DNA"/>
</dbReference>
<protein>
    <recommendedName>
        <fullName evidence="4">Haemolysin activator HlyB C-terminal domain-containing protein</fullName>
    </recommendedName>
</protein>
<feature type="chain" id="PRO_5047183022" description="Haemolysin activator HlyB C-terminal domain-containing protein" evidence="1">
    <location>
        <begin position="22"/>
        <end position="365"/>
    </location>
</feature>
<evidence type="ECO:0008006" key="4">
    <source>
        <dbReference type="Google" id="ProtNLM"/>
    </source>
</evidence>
<gene>
    <name evidence="2" type="ORF">ABIC99_000207</name>
</gene>
<keyword evidence="1" id="KW-0732">Signal</keyword>